<keyword evidence="9 15" id="KW-0479">Metal-binding</keyword>
<evidence type="ECO:0000256" key="8">
    <source>
        <dbReference type="ARBA" id="ARBA00022694"/>
    </source>
</evidence>
<accession>A0A9P7BFJ4</accession>
<evidence type="ECO:0000313" key="18">
    <source>
        <dbReference type="Proteomes" id="UP000697127"/>
    </source>
</evidence>
<evidence type="ECO:0000256" key="9">
    <source>
        <dbReference type="ARBA" id="ARBA00022723"/>
    </source>
</evidence>
<evidence type="ECO:0000256" key="3">
    <source>
        <dbReference type="ARBA" id="ARBA00012810"/>
    </source>
</evidence>
<comment type="catalytic activity">
    <reaction evidence="14 15">
        <text>adenosine(4) in tRNA(His) + S-adenosyl-L-methionine = 2'-O-methyladenosine(4) in tRNA(His) + S-adenosyl-L-homocysteine + H(+)</text>
        <dbReference type="Rhea" id="RHEA:43196"/>
        <dbReference type="Rhea" id="RHEA-COMP:10401"/>
        <dbReference type="Rhea" id="RHEA-COMP:10402"/>
        <dbReference type="ChEBI" id="CHEBI:15378"/>
        <dbReference type="ChEBI" id="CHEBI:57856"/>
        <dbReference type="ChEBI" id="CHEBI:59789"/>
        <dbReference type="ChEBI" id="CHEBI:74411"/>
        <dbReference type="ChEBI" id="CHEBI:74477"/>
        <dbReference type="EC" id="2.1.1.225"/>
    </reaction>
</comment>
<comment type="catalytic activity">
    <reaction evidence="12 15">
        <text>cytidine(4) in tRNA(Pro) + S-adenosyl-L-methionine = 2'-O-methylcytidine(4) in tRNA(Pro) + S-adenosyl-L-homocysteine + H(+)</text>
        <dbReference type="Rhea" id="RHEA:32767"/>
        <dbReference type="Rhea" id="RHEA-COMP:10397"/>
        <dbReference type="Rhea" id="RHEA-COMP:10398"/>
        <dbReference type="ChEBI" id="CHEBI:15378"/>
        <dbReference type="ChEBI" id="CHEBI:57856"/>
        <dbReference type="ChEBI" id="CHEBI:59789"/>
        <dbReference type="ChEBI" id="CHEBI:74495"/>
        <dbReference type="ChEBI" id="CHEBI:82748"/>
        <dbReference type="EC" id="2.1.1.225"/>
    </reaction>
</comment>
<evidence type="ECO:0000256" key="6">
    <source>
        <dbReference type="ARBA" id="ARBA00022679"/>
    </source>
</evidence>
<dbReference type="InterPro" id="IPR021721">
    <property type="entry name" value="Znf_CCCH-type_TRM13"/>
</dbReference>
<keyword evidence="18" id="KW-1185">Reference proteome</keyword>
<keyword evidence="11 15" id="KW-0862">Zinc</keyword>
<comment type="similarity">
    <text evidence="2 15">Belongs to the methyltransferase TRM13 family.</text>
</comment>
<evidence type="ECO:0000259" key="16">
    <source>
        <dbReference type="PROSITE" id="PS51800"/>
    </source>
</evidence>
<evidence type="ECO:0000256" key="5">
    <source>
        <dbReference type="ARBA" id="ARBA00022603"/>
    </source>
</evidence>
<gene>
    <name evidence="17" type="primary">TRM13</name>
    <name evidence="17" type="ORF">C6P40_002462</name>
</gene>
<reference evidence="17" key="1">
    <citation type="submission" date="2020-11" db="EMBL/GenBank/DDBJ databases">
        <title>Kefir isolates.</title>
        <authorList>
            <person name="Marcisauskas S."/>
            <person name="Kim Y."/>
            <person name="Blasche S."/>
        </authorList>
    </citation>
    <scope>NUCLEOTIDE SEQUENCE</scope>
    <source>
        <strain evidence="17">Olga-1</strain>
    </source>
</reference>
<keyword evidence="7 15" id="KW-0949">S-adenosyl-L-methionine</keyword>
<organism evidence="17 18">
    <name type="scientific">Pichia californica</name>
    <dbReference type="NCBI Taxonomy" id="460514"/>
    <lineage>
        <taxon>Eukaryota</taxon>
        <taxon>Fungi</taxon>
        <taxon>Dikarya</taxon>
        <taxon>Ascomycota</taxon>
        <taxon>Saccharomycotina</taxon>
        <taxon>Pichiomycetes</taxon>
        <taxon>Pichiales</taxon>
        <taxon>Pichiaceae</taxon>
        <taxon>Pichia</taxon>
    </lineage>
</organism>
<evidence type="ECO:0000256" key="15">
    <source>
        <dbReference type="RuleBase" id="RU367103"/>
    </source>
</evidence>
<comment type="catalytic activity">
    <reaction evidence="13 15">
        <text>cytidine(4) in tRNA(Gly)(GCC) + S-adenosyl-L-methionine = 2'-O-methylcytidine(4) in tRNA(Gly)(GCC) + S-adenosyl-L-homocysteine + H(+)</text>
        <dbReference type="Rhea" id="RHEA:43192"/>
        <dbReference type="Rhea" id="RHEA-COMP:10399"/>
        <dbReference type="Rhea" id="RHEA-COMP:10400"/>
        <dbReference type="ChEBI" id="CHEBI:15378"/>
        <dbReference type="ChEBI" id="CHEBI:57856"/>
        <dbReference type="ChEBI" id="CHEBI:59789"/>
        <dbReference type="ChEBI" id="CHEBI:74495"/>
        <dbReference type="ChEBI" id="CHEBI:82748"/>
        <dbReference type="EC" id="2.1.1.225"/>
    </reaction>
</comment>
<evidence type="ECO:0000256" key="2">
    <source>
        <dbReference type="ARBA" id="ARBA00005265"/>
    </source>
</evidence>
<dbReference type="EC" id="2.1.1.225" evidence="3 15"/>
<comment type="caution">
    <text evidence="17">The sequence shown here is derived from an EMBL/GenBank/DDBJ whole genome shotgun (WGS) entry which is preliminary data.</text>
</comment>
<evidence type="ECO:0000256" key="12">
    <source>
        <dbReference type="ARBA" id="ARBA00048165"/>
    </source>
</evidence>
<dbReference type="PANTHER" id="PTHR12998:SF0">
    <property type="entry name" value="TRNA:M(4)X MODIFICATION ENZYME TRM13 HOMOLOG"/>
    <property type="match status" value="1"/>
</dbReference>
<keyword evidence="10 15" id="KW-0863">Zinc-finger</keyword>
<proteinExistence type="inferred from homology"/>
<evidence type="ECO:0000256" key="4">
    <source>
        <dbReference type="ARBA" id="ARBA00015883"/>
    </source>
</evidence>
<name>A0A9P7BFJ4_9ASCO</name>
<dbReference type="EMBL" id="PUHW01000273">
    <property type="protein sequence ID" value="KAG0687363.1"/>
    <property type="molecule type" value="Genomic_DNA"/>
</dbReference>
<dbReference type="PROSITE" id="PS51800">
    <property type="entry name" value="ZF_CHHC_U11_48K"/>
    <property type="match status" value="1"/>
</dbReference>
<dbReference type="PANTHER" id="PTHR12998">
    <property type="entry name" value="TRNA:M(4)X MODIFICATION ENZYME TRM13 HOMOLOG"/>
    <property type="match status" value="1"/>
</dbReference>
<evidence type="ECO:0000256" key="11">
    <source>
        <dbReference type="ARBA" id="ARBA00022833"/>
    </source>
</evidence>
<protein>
    <recommendedName>
        <fullName evidence="4 15">tRNA:m(4)X modification enzyme TRM13</fullName>
        <ecNumber evidence="3 15">2.1.1.225</ecNumber>
    </recommendedName>
</protein>
<keyword evidence="5 15" id="KW-0489">Methyltransferase</keyword>
<evidence type="ECO:0000313" key="17">
    <source>
        <dbReference type="EMBL" id="KAG0687363.1"/>
    </source>
</evidence>
<keyword evidence="6 15" id="KW-0808">Transferase</keyword>
<evidence type="ECO:0000256" key="1">
    <source>
        <dbReference type="ARBA" id="ARBA00002267"/>
    </source>
</evidence>
<dbReference type="Pfam" id="PF05206">
    <property type="entry name" value="TRM13"/>
    <property type="match status" value="1"/>
</dbReference>
<evidence type="ECO:0000256" key="10">
    <source>
        <dbReference type="ARBA" id="ARBA00022771"/>
    </source>
</evidence>
<keyword evidence="8 15" id="KW-0819">tRNA processing</keyword>
<evidence type="ECO:0000256" key="13">
    <source>
        <dbReference type="ARBA" id="ARBA00048635"/>
    </source>
</evidence>
<dbReference type="AlphaFoldDB" id="A0A9P7BFJ4"/>
<dbReference type="GO" id="GO:0008270">
    <property type="term" value="F:zinc ion binding"/>
    <property type="evidence" value="ECO:0007669"/>
    <property type="project" value="UniProtKB-KW"/>
</dbReference>
<evidence type="ECO:0000256" key="14">
    <source>
        <dbReference type="ARBA" id="ARBA00049393"/>
    </source>
</evidence>
<dbReference type="Pfam" id="PF11722">
    <property type="entry name" value="zf-TRM13_CCCH"/>
    <property type="match status" value="1"/>
</dbReference>
<comment type="function">
    <text evidence="1 15">tRNA methylase which 2'-O-methylates cytidine(4) in tRNA(Pro) and tRNA(Gly)(GCC), and adenosine(4) in tRNA(His).</text>
</comment>
<dbReference type="InterPro" id="IPR022776">
    <property type="entry name" value="TRM13/UPF0224_CHHC_Znf_dom"/>
</dbReference>
<feature type="domain" description="CHHC U11-48K-type" evidence="16">
    <location>
        <begin position="94"/>
        <end position="121"/>
    </location>
</feature>
<dbReference type="GO" id="GO:0030488">
    <property type="term" value="P:tRNA methylation"/>
    <property type="evidence" value="ECO:0007669"/>
    <property type="project" value="InterPro"/>
</dbReference>
<dbReference type="Pfam" id="PF05253">
    <property type="entry name" value="zf-U11-48K"/>
    <property type="match status" value="1"/>
</dbReference>
<dbReference type="InterPro" id="IPR007871">
    <property type="entry name" value="Methyltransferase_TRM13"/>
</dbReference>
<sequence>MTSNESNDNENIIIEQEKNKRQKINKNNSTEIFKCNFIKPKNNKRCGLQVRKGQKFCFAHINQIEEKNILNSKEVSKIESNITRINKNGDIIKRVKCTVDPTHTVWEDNLTKHIKVCNIIKKKQEIEFKEENCPWFNINYNVKDIGNLDNDEKLDNKKLDYEEWKKFINKWKLKHDLIFTEELPLENIEFKTGLEERFAELSNKKHILQQSSLIGQLVNNNIINQNSNSNSNLIIEFGCGRAEFTRYFNKAMNKYFENPSNSNNQYLLIDRENPRLKFDKKIVKDSEDDGIKHLKVERLKIDIKDLKLIESLKKFQLNSLNELNFIGISKHLCGVATDLTLRCLINAIKDSEIETNKQFNFNFGGCLVAMCCRHCCKYEWLLKESKEFLKDNFDIDETNFIYFRKMFAWATNGISPGMSKSDKCDHFSGLSFEEREIIGLKMRRILDESRKYAIEKKGFNVKIVRYVERDVSLENNCIIIKNDKCV</sequence>
<evidence type="ECO:0000256" key="7">
    <source>
        <dbReference type="ARBA" id="ARBA00022691"/>
    </source>
</evidence>
<dbReference type="InterPro" id="IPR039044">
    <property type="entry name" value="Trm13"/>
</dbReference>
<dbReference type="GO" id="GO:0106050">
    <property type="term" value="F:tRNA 2'-O-methyltransferase activity"/>
    <property type="evidence" value="ECO:0007669"/>
    <property type="project" value="UniProtKB-UniRule"/>
</dbReference>
<dbReference type="Proteomes" id="UP000697127">
    <property type="component" value="Unassembled WGS sequence"/>
</dbReference>